<dbReference type="Pfam" id="PF04545">
    <property type="entry name" value="Sigma70_r4"/>
    <property type="match status" value="1"/>
</dbReference>
<dbReference type="InterPro" id="IPR007627">
    <property type="entry name" value="RNA_pol_sigma70_r2"/>
</dbReference>
<dbReference type="InterPro" id="IPR013325">
    <property type="entry name" value="RNA_pol_sigma_r2"/>
</dbReference>
<accession>B9XHW6</accession>
<feature type="domain" description="RNA polymerase sigma-70 region 4" evidence="9">
    <location>
        <begin position="123"/>
        <end position="171"/>
    </location>
</feature>
<dbReference type="SUPFAM" id="SSF88946">
    <property type="entry name" value="Sigma2 domain of RNA polymerase sigma factors"/>
    <property type="match status" value="1"/>
</dbReference>
<proteinExistence type="inferred from homology"/>
<dbReference type="GO" id="GO:0006352">
    <property type="term" value="P:DNA-templated transcription initiation"/>
    <property type="evidence" value="ECO:0007669"/>
    <property type="project" value="InterPro"/>
</dbReference>
<evidence type="ECO:0000313" key="11">
    <source>
        <dbReference type="Proteomes" id="UP000003688"/>
    </source>
</evidence>
<evidence type="ECO:0000259" key="9">
    <source>
        <dbReference type="Pfam" id="PF04545"/>
    </source>
</evidence>
<dbReference type="STRING" id="320771.Cflav_PD3429"/>
<dbReference type="Pfam" id="PF04542">
    <property type="entry name" value="Sigma70_r2"/>
    <property type="match status" value="1"/>
</dbReference>
<evidence type="ECO:0000256" key="2">
    <source>
        <dbReference type="ARBA" id="ARBA00023015"/>
    </source>
</evidence>
<feature type="coiled-coil region" evidence="6">
    <location>
        <begin position="252"/>
        <end position="310"/>
    </location>
</feature>
<keyword evidence="2" id="KW-0805">Transcription regulation</keyword>
<evidence type="ECO:0000256" key="4">
    <source>
        <dbReference type="ARBA" id="ARBA00023125"/>
    </source>
</evidence>
<dbReference type="InterPro" id="IPR036388">
    <property type="entry name" value="WH-like_DNA-bd_sf"/>
</dbReference>
<evidence type="ECO:0000256" key="5">
    <source>
        <dbReference type="ARBA" id="ARBA00023163"/>
    </source>
</evidence>
<dbReference type="Gene3D" id="1.10.10.10">
    <property type="entry name" value="Winged helix-like DNA-binding domain superfamily/Winged helix DNA-binding domain"/>
    <property type="match status" value="1"/>
</dbReference>
<comment type="caution">
    <text evidence="10">The sequence shown here is derived from an EMBL/GenBank/DDBJ whole genome shotgun (WGS) entry which is preliminary data.</text>
</comment>
<dbReference type="PANTHER" id="PTHR43133">
    <property type="entry name" value="RNA POLYMERASE ECF-TYPE SIGMA FACTO"/>
    <property type="match status" value="1"/>
</dbReference>
<dbReference type="PANTHER" id="PTHR43133:SF8">
    <property type="entry name" value="RNA POLYMERASE SIGMA FACTOR HI_1459-RELATED"/>
    <property type="match status" value="1"/>
</dbReference>
<gene>
    <name evidence="10" type="ORF">Cflav_PD3429</name>
</gene>
<dbReference type="AlphaFoldDB" id="B9XHW6"/>
<evidence type="ECO:0000256" key="7">
    <source>
        <dbReference type="SAM" id="Phobius"/>
    </source>
</evidence>
<dbReference type="InterPro" id="IPR007630">
    <property type="entry name" value="RNA_pol_sigma70_r4"/>
</dbReference>
<protein>
    <submittedName>
        <fullName evidence="10">RNA polymerase, sigma-24 subunit, ECF subfamily</fullName>
    </submittedName>
</protein>
<dbReference type="InterPro" id="IPR013324">
    <property type="entry name" value="RNA_pol_sigma_r3/r4-like"/>
</dbReference>
<keyword evidence="4" id="KW-0238">DNA-binding</keyword>
<evidence type="ECO:0000256" key="6">
    <source>
        <dbReference type="SAM" id="Coils"/>
    </source>
</evidence>
<dbReference type="OrthoDB" id="9780326at2"/>
<keyword evidence="7" id="KW-0812">Transmembrane</keyword>
<keyword evidence="11" id="KW-1185">Reference proteome</keyword>
<keyword evidence="5" id="KW-0804">Transcription</keyword>
<dbReference type="RefSeq" id="WP_007415410.1">
    <property type="nucleotide sequence ID" value="NZ_ABOX02000016.1"/>
</dbReference>
<keyword evidence="6" id="KW-0175">Coiled coil</keyword>
<keyword evidence="7" id="KW-0472">Membrane</keyword>
<dbReference type="Gene3D" id="3.55.50.30">
    <property type="match status" value="2"/>
</dbReference>
<evidence type="ECO:0000313" key="10">
    <source>
        <dbReference type="EMBL" id="EEF60459.1"/>
    </source>
</evidence>
<dbReference type="EMBL" id="ABOX02000016">
    <property type="protein sequence ID" value="EEF60459.1"/>
    <property type="molecule type" value="Genomic_DNA"/>
</dbReference>
<dbReference type="GO" id="GO:0016987">
    <property type="term" value="F:sigma factor activity"/>
    <property type="evidence" value="ECO:0007669"/>
    <property type="project" value="UniProtKB-KW"/>
</dbReference>
<organism evidence="10 11">
    <name type="scientific">Pedosphaera parvula (strain Ellin514)</name>
    <dbReference type="NCBI Taxonomy" id="320771"/>
    <lineage>
        <taxon>Bacteria</taxon>
        <taxon>Pseudomonadati</taxon>
        <taxon>Verrucomicrobiota</taxon>
        <taxon>Pedosphaerae</taxon>
        <taxon>Pedosphaerales</taxon>
        <taxon>Pedosphaeraceae</taxon>
        <taxon>Pedosphaera</taxon>
    </lineage>
</organism>
<dbReference type="GO" id="GO:0003677">
    <property type="term" value="F:DNA binding"/>
    <property type="evidence" value="ECO:0007669"/>
    <property type="project" value="UniProtKB-KW"/>
</dbReference>
<dbReference type="InterPro" id="IPR014284">
    <property type="entry name" value="RNA_pol_sigma-70_dom"/>
</dbReference>
<dbReference type="Proteomes" id="UP000003688">
    <property type="component" value="Unassembled WGS sequence"/>
</dbReference>
<dbReference type="NCBIfam" id="TIGR02937">
    <property type="entry name" value="sigma70-ECF"/>
    <property type="match status" value="1"/>
</dbReference>
<feature type="transmembrane region" description="Helical" evidence="7">
    <location>
        <begin position="219"/>
        <end position="244"/>
    </location>
</feature>
<dbReference type="SUPFAM" id="SSF88659">
    <property type="entry name" value="Sigma3 and sigma4 domains of RNA polymerase sigma factors"/>
    <property type="match status" value="1"/>
</dbReference>
<reference evidence="10 11" key="1">
    <citation type="journal article" date="2011" name="J. Bacteriol.">
        <title>Genome sequence of 'Pedosphaera parvula' Ellin514, an aerobic Verrucomicrobial isolate from pasture soil.</title>
        <authorList>
            <person name="Kant R."/>
            <person name="van Passel M.W."/>
            <person name="Sangwan P."/>
            <person name="Palva A."/>
            <person name="Lucas S."/>
            <person name="Copeland A."/>
            <person name="Lapidus A."/>
            <person name="Glavina Del Rio T."/>
            <person name="Dalin E."/>
            <person name="Tice H."/>
            <person name="Bruce D."/>
            <person name="Goodwin L."/>
            <person name="Pitluck S."/>
            <person name="Chertkov O."/>
            <person name="Larimer F.W."/>
            <person name="Land M.L."/>
            <person name="Hauser L."/>
            <person name="Brettin T.S."/>
            <person name="Detter J.C."/>
            <person name="Han S."/>
            <person name="de Vos W.M."/>
            <person name="Janssen P.H."/>
            <person name="Smidt H."/>
        </authorList>
    </citation>
    <scope>NUCLEOTIDE SEQUENCE [LARGE SCALE GENOMIC DNA]</scope>
    <source>
        <strain evidence="10 11">Ellin514</strain>
    </source>
</reference>
<feature type="domain" description="RNA polymerase sigma-70 region 2" evidence="8">
    <location>
        <begin position="23"/>
        <end position="92"/>
    </location>
</feature>
<comment type="similarity">
    <text evidence="1">Belongs to the sigma-70 factor family. ECF subfamily.</text>
</comment>
<dbReference type="Gene3D" id="1.10.1740.10">
    <property type="match status" value="1"/>
</dbReference>
<sequence length="511" mass="56043">MTDDAQLLRRFTSEGSEDAFNSLVTRHIDLVYSAALRMANGDSHLAQDVTQTVFTDLARKASSLSPNVILPGWLYRHACFTASKSIRTERRRQAREQTAMQLNSLSNEPDVSWDQIAPLLEPAMAELAETDRDALVLRYFNRQDLRTVGNALNLSEDAAQKRVSRALDKLRTLLHQRGATLTVTALAGLLTAEAVSAAPAGIIATISGTAVAATVATGGFTWALVTKLLLISALIAAIAVPLAIQHQTGVKLLEENRSLRRQMDEASRLEAENKRFSNLLASRNEAQSLARTQLNELLRLRSEVSRLRQQTTLVKNQPSKSSPISLKFENLDLSHLLELYAQTAHRSILRPTALPQTSFTLNTSATNDAEAALLLEKALAEKGFTTVLDGDKFAMIVPAYQASIAVPHSAEIKTSPPRWPGLEERGQVPTGEVNFPAAFVETVTKIYAELIHRKLISHDRLPPGLLITFRNQTPLTKSELIYALDTLLAWQNIKVIPVGDDSVQAVVSTAQ</sequence>
<keyword evidence="7" id="KW-1133">Transmembrane helix</keyword>
<evidence type="ECO:0000256" key="1">
    <source>
        <dbReference type="ARBA" id="ARBA00010641"/>
    </source>
</evidence>
<evidence type="ECO:0000259" key="8">
    <source>
        <dbReference type="Pfam" id="PF04542"/>
    </source>
</evidence>
<feature type="transmembrane region" description="Helical" evidence="7">
    <location>
        <begin position="179"/>
        <end position="207"/>
    </location>
</feature>
<name>B9XHW6_PEDPL</name>
<keyword evidence="3" id="KW-0731">Sigma factor</keyword>
<evidence type="ECO:0000256" key="3">
    <source>
        <dbReference type="ARBA" id="ARBA00023082"/>
    </source>
</evidence>
<dbReference type="InterPro" id="IPR039425">
    <property type="entry name" value="RNA_pol_sigma-70-like"/>
</dbReference>